<dbReference type="InterPro" id="IPR011712">
    <property type="entry name" value="Sig_transdc_His_kin_sub3_dim/P"/>
</dbReference>
<organism evidence="11 12">
    <name type="scientific">Paenibacillus borealis</name>
    <dbReference type="NCBI Taxonomy" id="160799"/>
    <lineage>
        <taxon>Bacteria</taxon>
        <taxon>Bacillati</taxon>
        <taxon>Bacillota</taxon>
        <taxon>Bacilli</taxon>
        <taxon>Bacillales</taxon>
        <taxon>Paenibacillaceae</taxon>
        <taxon>Paenibacillus</taxon>
    </lineage>
</organism>
<evidence type="ECO:0000256" key="8">
    <source>
        <dbReference type="ARBA" id="ARBA00023012"/>
    </source>
</evidence>
<dbReference type="PANTHER" id="PTHR24421">
    <property type="entry name" value="NITRATE/NITRITE SENSOR PROTEIN NARX-RELATED"/>
    <property type="match status" value="1"/>
</dbReference>
<keyword evidence="5" id="KW-0547">Nucleotide-binding</keyword>
<keyword evidence="9" id="KW-0472">Membrane</keyword>
<keyword evidence="6" id="KW-0418">Kinase</keyword>
<evidence type="ECO:0000256" key="3">
    <source>
        <dbReference type="ARBA" id="ARBA00022553"/>
    </source>
</evidence>
<keyword evidence="4" id="KW-0808">Transferase</keyword>
<keyword evidence="9" id="KW-1133">Transmembrane helix</keyword>
<evidence type="ECO:0000256" key="2">
    <source>
        <dbReference type="ARBA" id="ARBA00012438"/>
    </source>
</evidence>
<gene>
    <name evidence="11" type="ORF">BSK56_09400</name>
</gene>
<dbReference type="EMBL" id="MPTB01000009">
    <property type="protein sequence ID" value="OMD49583.1"/>
    <property type="molecule type" value="Genomic_DNA"/>
</dbReference>
<dbReference type="CDD" id="cd16917">
    <property type="entry name" value="HATPase_UhpB-NarQ-NarX-like"/>
    <property type="match status" value="1"/>
</dbReference>
<dbReference type="SUPFAM" id="SSF55874">
    <property type="entry name" value="ATPase domain of HSP90 chaperone/DNA topoisomerase II/histidine kinase"/>
    <property type="match status" value="1"/>
</dbReference>
<feature type="transmembrane region" description="Helical" evidence="9">
    <location>
        <begin position="97"/>
        <end position="113"/>
    </location>
</feature>
<dbReference type="InterPro" id="IPR050482">
    <property type="entry name" value="Sensor_HK_TwoCompSys"/>
</dbReference>
<proteinExistence type="predicted"/>
<sequence length="373" mass="41327">MQLWIAGNKILLLLLVIFTAYFTVVEPDRWLVLLVLIYIAMNLLISIVHTALFRQALLLLLMVYLIGCAIYTHPSFWMLFPLIVYEFAEFRSARSRWGLSAGLLLVLLPMLYLPPSMLVLYSGLAVLSFLSYTVLRQAVAKVCTQSRELEQLRTDLEQKAKHLLESHDLIKTSEYTVKLEERNRLTQEIHDGIGHSMTGALIQMEAAKRLLSTDPVTAGGLLQNAINISKQGIEEIRLTLHNNKPATEQLGLHRLNKAVESFGAQAGLMTSVVHAGDMEVITPLQWGIIHKNVSEALTNTAKYAVASAVHVEIRVLKQYIKAVVSDNGRGAARIIKGIGLSGMEERTAAVSGTVIADGKRGFTVTTLIPYGDR</sequence>
<comment type="caution">
    <text evidence="11">The sequence shown here is derived from an EMBL/GenBank/DDBJ whole genome shotgun (WGS) entry which is preliminary data.</text>
</comment>
<dbReference type="PANTHER" id="PTHR24421:SF10">
    <property type="entry name" value="NITRATE_NITRITE SENSOR PROTEIN NARQ"/>
    <property type="match status" value="1"/>
</dbReference>
<dbReference type="Gene3D" id="1.20.5.1930">
    <property type="match status" value="1"/>
</dbReference>
<evidence type="ECO:0000256" key="9">
    <source>
        <dbReference type="SAM" id="Phobius"/>
    </source>
</evidence>
<keyword evidence="7" id="KW-0067">ATP-binding</keyword>
<feature type="domain" description="Signal transduction histidine kinase subgroup 3 dimerisation and phosphoacceptor" evidence="10">
    <location>
        <begin position="181"/>
        <end position="247"/>
    </location>
</feature>
<evidence type="ECO:0000256" key="4">
    <source>
        <dbReference type="ARBA" id="ARBA00022679"/>
    </source>
</evidence>
<evidence type="ECO:0000256" key="6">
    <source>
        <dbReference type="ARBA" id="ARBA00022777"/>
    </source>
</evidence>
<comment type="catalytic activity">
    <reaction evidence="1">
        <text>ATP + protein L-histidine = ADP + protein N-phospho-L-histidine.</text>
        <dbReference type="EC" id="2.7.13.3"/>
    </reaction>
</comment>
<feature type="transmembrane region" description="Helical" evidence="9">
    <location>
        <begin position="6"/>
        <end position="24"/>
    </location>
</feature>
<evidence type="ECO:0000313" key="11">
    <source>
        <dbReference type="EMBL" id="OMD49583.1"/>
    </source>
</evidence>
<evidence type="ECO:0000256" key="7">
    <source>
        <dbReference type="ARBA" id="ARBA00022840"/>
    </source>
</evidence>
<reference evidence="11 12" key="1">
    <citation type="submission" date="2016-10" db="EMBL/GenBank/DDBJ databases">
        <title>Paenibacillus species isolates.</title>
        <authorList>
            <person name="Beno S.M."/>
        </authorList>
    </citation>
    <scope>NUCLEOTIDE SEQUENCE [LARGE SCALE GENOMIC DNA]</scope>
    <source>
        <strain evidence="11 12">FSL H7-0744</strain>
    </source>
</reference>
<dbReference type="Pfam" id="PF07730">
    <property type="entry name" value="HisKA_3"/>
    <property type="match status" value="1"/>
</dbReference>
<feature type="transmembrane region" description="Helical" evidence="9">
    <location>
        <begin position="31"/>
        <end position="52"/>
    </location>
</feature>
<evidence type="ECO:0000256" key="1">
    <source>
        <dbReference type="ARBA" id="ARBA00000085"/>
    </source>
</evidence>
<evidence type="ECO:0000313" key="12">
    <source>
        <dbReference type="Proteomes" id="UP000187412"/>
    </source>
</evidence>
<evidence type="ECO:0000256" key="5">
    <source>
        <dbReference type="ARBA" id="ARBA00022741"/>
    </source>
</evidence>
<keyword evidence="9" id="KW-0812">Transmembrane</keyword>
<dbReference type="EC" id="2.7.13.3" evidence="2"/>
<keyword evidence="3" id="KW-0597">Phosphoprotein</keyword>
<dbReference type="Proteomes" id="UP000187412">
    <property type="component" value="Unassembled WGS sequence"/>
</dbReference>
<dbReference type="InterPro" id="IPR036890">
    <property type="entry name" value="HATPase_C_sf"/>
</dbReference>
<name>A0ABX3HJP0_PAEBO</name>
<keyword evidence="8" id="KW-0902">Two-component regulatory system</keyword>
<dbReference type="Gene3D" id="3.30.565.10">
    <property type="entry name" value="Histidine kinase-like ATPase, C-terminal domain"/>
    <property type="match status" value="1"/>
</dbReference>
<accession>A0ABX3HJP0</accession>
<feature type="transmembrane region" description="Helical" evidence="9">
    <location>
        <begin position="58"/>
        <end position="85"/>
    </location>
</feature>
<keyword evidence="12" id="KW-1185">Reference proteome</keyword>
<evidence type="ECO:0000259" key="10">
    <source>
        <dbReference type="Pfam" id="PF07730"/>
    </source>
</evidence>
<protein>
    <recommendedName>
        <fullName evidence="2">histidine kinase</fullName>
        <ecNumber evidence="2">2.7.13.3</ecNumber>
    </recommendedName>
</protein>